<evidence type="ECO:0000256" key="1">
    <source>
        <dbReference type="SAM" id="MobiDB-lite"/>
    </source>
</evidence>
<dbReference type="OMA" id="DECTAYR"/>
<dbReference type="RefSeq" id="XP_003007243.1">
    <property type="nucleotide sequence ID" value="XM_003007197.1"/>
</dbReference>
<dbReference type="KEGG" id="val:VDBG_03382"/>
<proteinExistence type="predicted"/>
<dbReference type="AlphaFoldDB" id="C9SE26"/>
<evidence type="ECO:0000313" key="2">
    <source>
        <dbReference type="EMBL" id="EEY17273.1"/>
    </source>
</evidence>
<protein>
    <submittedName>
        <fullName evidence="2">Predicted protein</fullName>
    </submittedName>
</protein>
<dbReference type="Proteomes" id="UP000008698">
    <property type="component" value="Unassembled WGS sequence"/>
</dbReference>
<gene>
    <name evidence="2" type="ORF">VDBG_03382</name>
</gene>
<name>C9SE26_VERA1</name>
<organism evidence="3">
    <name type="scientific">Verticillium alfalfae (strain VaMs.102 / ATCC MYA-4576 / FGSC 10136)</name>
    <name type="common">Verticillium wilt of alfalfa</name>
    <name type="synonym">Verticillium albo-atrum</name>
    <dbReference type="NCBI Taxonomy" id="526221"/>
    <lineage>
        <taxon>Eukaryota</taxon>
        <taxon>Fungi</taxon>
        <taxon>Dikarya</taxon>
        <taxon>Ascomycota</taxon>
        <taxon>Pezizomycotina</taxon>
        <taxon>Sordariomycetes</taxon>
        <taxon>Hypocreomycetidae</taxon>
        <taxon>Glomerellales</taxon>
        <taxon>Plectosphaerellaceae</taxon>
        <taxon>Verticillium</taxon>
    </lineage>
</organism>
<dbReference type="GeneID" id="9533326"/>
<reference evidence="3" key="1">
    <citation type="journal article" date="2011" name="PLoS Pathog.">
        <title>Comparative genomics yields insights into niche adaptation of plant vascular wilt pathogens.</title>
        <authorList>
            <person name="Klosterman S.J."/>
            <person name="Subbarao K.V."/>
            <person name="Kang S."/>
            <person name="Veronese P."/>
            <person name="Gold S.E."/>
            <person name="Thomma B.P.H.J."/>
            <person name="Chen Z."/>
            <person name="Henrissat B."/>
            <person name="Lee Y.-H."/>
            <person name="Park J."/>
            <person name="Garcia-Pedrajas M.D."/>
            <person name="Barbara D.J."/>
            <person name="Anchieta A."/>
            <person name="de Jonge R."/>
            <person name="Santhanam P."/>
            <person name="Maruthachalam K."/>
            <person name="Atallah Z."/>
            <person name="Amyotte S.G."/>
            <person name="Paz Z."/>
            <person name="Inderbitzin P."/>
            <person name="Hayes R.J."/>
            <person name="Heiman D.I."/>
            <person name="Young S."/>
            <person name="Zeng Q."/>
            <person name="Engels R."/>
            <person name="Galagan J."/>
            <person name="Cuomo C.A."/>
            <person name="Dobinson K.F."/>
            <person name="Ma L.-J."/>
        </authorList>
    </citation>
    <scope>NUCLEOTIDE SEQUENCE [LARGE SCALE GENOMIC DNA]</scope>
    <source>
        <strain evidence="3">VaMs.102 / ATCC MYA-4576 / FGSC 10136</strain>
    </source>
</reference>
<dbReference type="HOGENOM" id="CLU_1636703_0_0_1"/>
<feature type="region of interest" description="Disordered" evidence="1">
    <location>
        <begin position="29"/>
        <end position="53"/>
    </location>
</feature>
<dbReference type="EMBL" id="DS985216">
    <property type="protein sequence ID" value="EEY17273.1"/>
    <property type="molecule type" value="Genomic_DNA"/>
</dbReference>
<dbReference type="OrthoDB" id="10342266at2759"/>
<keyword evidence="3" id="KW-1185">Reference proteome</keyword>
<evidence type="ECO:0000313" key="3">
    <source>
        <dbReference type="Proteomes" id="UP000008698"/>
    </source>
</evidence>
<dbReference type="eggNOG" id="ENOG502RP66">
    <property type="taxonomic scope" value="Eukaryota"/>
</dbReference>
<sequence length="162" mass="17834">MTVDKGIQQSPHSTVIPTITLTTPEGAQLACPVPSGSRDKKTLNRRPSLSASQREGLLCVPSRGTTRRDRMRTDLCDECTAYRCQKHQRRAASGPDLDAIKTMTETRTKDEAEGRRVVTGAARASSGPAWLRMGARVAPRGLEGRRIRINGLWYYENVARAA</sequence>
<accession>C9SE26</accession>